<reference evidence="2" key="1">
    <citation type="thesis" date="2020" institute="ProQuest LLC" country="789 East Eisenhower Parkway, Ann Arbor, MI, USA">
        <title>Comparative Genomics and Chromosome Evolution.</title>
        <authorList>
            <person name="Mudd A.B."/>
        </authorList>
    </citation>
    <scope>NUCLEOTIDE SEQUENCE</scope>
    <source>
        <strain evidence="2">HN-11 Male</strain>
        <tissue evidence="2">Kidney and liver</tissue>
    </source>
</reference>
<dbReference type="AlphaFoldDB" id="A0A8J6FKN0"/>
<evidence type="ECO:0000313" key="2">
    <source>
        <dbReference type="EMBL" id="KAG9488445.1"/>
    </source>
</evidence>
<gene>
    <name evidence="2" type="ORF">GDO78_007966</name>
</gene>
<dbReference type="Proteomes" id="UP000770717">
    <property type="component" value="Unassembled WGS sequence"/>
</dbReference>
<accession>A0A8J6FKN0</accession>
<evidence type="ECO:0000313" key="3">
    <source>
        <dbReference type="Proteomes" id="UP000770717"/>
    </source>
</evidence>
<name>A0A8J6FKN0_ELECQ</name>
<comment type="caution">
    <text evidence="2">The sequence shown here is derived from an EMBL/GenBank/DDBJ whole genome shotgun (WGS) entry which is preliminary data.</text>
</comment>
<feature type="transmembrane region" description="Helical" evidence="1">
    <location>
        <begin position="76"/>
        <end position="101"/>
    </location>
</feature>
<dbReference type="EMBL" id="WNTK01000003">
    <property type="protein sequence ID" value="KAG9488445.1"/>
    <property type="molecule type" value="Genomic_DNA"/>
</dbReference>
<protein>
    <submittedName>
        <fullName evidence="2">Uncharacterized protein</fullName>
    </submittedName>
</protein>
<keyword evidence="1" id="KW-0472">Membrane</keyword>
<evidence type="ECO:0000256" key="1">
    <source>
        <dbReference type="SAM" id="Phobius"/>
    </source>
</evidence>
<organism evidence="2 3">
    <name type="scientific">Eleutherodactylus coqui</name>
    <name type="common">Puerto Rican coqui</name>
    <dbReference type="NCBI Taxonomy" id="57060"/>
    <lineage>
        <taxon>Eukaryota</taxon>
        <taxon>Metazoa</taxon>
        <taxon>Chordata</taxon>
        <taxon>Craniata</taxon>
        <taxon>Vertebrata</taxon>
        <taxon>Euteleostomi</taxon>
        <taxon>Amphibia</taxon>
        <taxon>Batrachia</taxon>
        <taxon>Anura</taxon>
        <taxon>Neobatrachia</taxon>
        <taxon>Hyloidea</taxon>
        <taxon>Eleutherodactylidae</taxon>
        <taxon>Eleutherodactylinae</taxon>
        <taxon>Eleutherodactylus</taxon>
        <taxon>Eleutherodactylus</taxon>
    </lineage>
</organism>
<proteinExistence type="predicted"/>
<sequence length="107" mass="12147">MQSYVNHSKSPATSPVSSATSVYRPCIRIGSLLQSFQDQCQRTKEIREGLFRDASCCAQCLYIDGLVPVYAKTPLYVMWVVYCLLLCHLLITCRLEILLVAHSPRMF</sequence>
<keyword evidence="1" id="KW-1133">Transmembrane helix</keyword>
<keyword evidence="1" id="KW-0812">Transmembrane</keyword>
<keyword evidence="3" id="KW-1185">Reference proteome</keyword>